<evidence type="ECO:0000256" key="7">
    <source>
        <dbReference type="ARBA" id="ARBA00022777"/>
    </source>
</evidence>
<dbReference type="RefSeq" id="WP_119093583.1">
    <property type="nucleotide sequence ID" value="NZ_UNRR01000027.1"/>
</dbReference>
<dbReference type="PANTHER" id="PTHR33799">
    <property type="entry name" value="PTS PERMEASE-RELATED-RELATED"/>
    <property type="match status" value="1"/>
</dbReference>
<dbReference type="InterPro" id="IPR033887">
    <property type="entry name" value="PTS_IIA_man"/>
</dbReference>
<gene>
    <name evidence="9" type="ORF">TART1_2201</name>
</gene>
<evidence type="ECO:0000313" key="10">
    <source>
        <dbReference type="Proteomes" id="UP000262072"/>
    </source>
</evidence>
<reference evidence="10" key="1">
    <citation type="submission" date="2018-05" db="EMBL/GenBank/DDBJ databases">
        <authorList>
            <person name="Strepis N."/>
        </authorList>
    </citation>
    <scope>NUCLEOTIDE SEQUENCE [LARGE SCALE GENOMIC DNA]</scope>
</reference>
<keyword evidence="2" id="KW-0813">Transport</keyword>
<keyword evidence="5 9" id="KW-0808">Transferase</keyword>
<dbReference type="PROSITE" id="PS51096">
    <property type="entry name" value="PTS_EIIA_TYPE_4"/>
    <property type="match status" value="1"/>
</dbReference>
<feature type="domain" description="PTS EIIA type-4" evidence="8">
    <location>
        <begin position="1"/>
        <end position="130"/>
    </location>
</feature>
<evidence type="ECO:0000256" key="3">
    <source>
        <dbReference type="ARBA" id="ARBA00022490"/>
    </source>
</evidence>
<keyword evidence="3" id="KW-0963">Cytoplasm</keyword>
<comment type="subcellular location">
    <subcellularLocation>
        <location evidence="1">Cytoplasm</location>
    </subcellularLocation>
</comment>
<evidence type="ECO:0000313" key="9">
    <source>
        <dbReference type="EMBL" id="SYZ79373.1"/>
    </source>
</evidence>
<dbReference type="Proteomes" id="UP000262072">
    <property type="component" value="Unassembled WGS sequence"/>
</dbReference>
<dbReference type="Gene3D" id="3.40.50.510">
    <property type="entry name" value="Phosphotransferase system, mannose-type IIA component"/>
    <property type="match status" value="1"/>
</dbReference>
<dbReference type="GO" id="GO:0016020">
    <property type="term" value="C:membrane"/>
    <property type="evidence" value="ECO:0007669"/>
    <property type="project" value="InterPro"/>
</dbReference>
<dbReference type="CDD" id="cd00006">
    <property type="entry name" value="PTS_IIA_man"/>
    <property type="match status" value="1"/>
</dbReference>
<protein>
    <submittedName>
        <fullName evidence="9">Phosphotransferase system mannose-type iia component</fullName>
    </submittedName>
</protein>
<dbReference type="GO" id="GO:0009401">
    <property type="term" value="P:phosphoenolpyruvate-dependent sugar phosphotransferase system"/>
    <property type="evidence" value="ECO:0007669"/>
    <property type="project" value="UniProtKB-KW"/>
</dbReference>
<dbReference type="InterPro" id="IPR036662">
    <property type="entry name" value="PTS_EIIA_man-typ_sf"/>
</dbReference>
<dbReference type="SUPFAM" id="SSF53062">
    <property type="entry name" value="PTS system fructose IIA component-like"/>
    <property type="match status" value="1"/>
</dbReference>
<dbReference type="EMBL" id="UNRR01000027">
    <property type="protein sequence ID" value="SYZ79373.1"/>
    <property type="molecule type" value="Genomic_DNA"/>
</dbReference>
<evidence type="ECO:0000256" key="2">
    <source>
        <dbReference type="ARBA" id="ARBA00022448"/>
    </source>
</evidence>
<evidence type="ECO:0000256" key="1">
    <source>
        <dbReference type="ARBA" id="ARBA00004496"/>
    </source>
</evidence>
<proteinExistence type="predicted"/>
<dbReference type="InterPro" id="IPR004701">
    <property type="entry name" value="PTS_EIIA_man-typ"/>
</dbReference>
<dbReference type="PANTHER" id="PTHR33799:SF1">
    <property type="entry name" value="PTS SYSTEM MANNOSE-SPECIFIC EIIAB COMPONENT-RELATED"/>
    <property type="match status" value="1"/>
</dbReference>
<accession>A0A383TGG3</accession>
<evidence type="ECO:0000256" key="5">
    <source>
        <dbReference type="ARBA" id="ARBA00022679"/>
    </source>
</evidence>
<evidence type="ECO:0000259" key="8">
    <source>
        <dbReference type="PROSITE" id="PS51096"/>
    </source>
</evidence>
<dbReference type="Pfam" id="PF03610">
    <property type="entry name" value="EIIA-man"/>
    <property type="match status" value="1"/>
</dbReference>
<dbReference type="GO" id="GO:0005737">
    <property type="term" value="C:cytoplasm"/>
    <property type="evidence" value="ECO:0007669"/>
    <property type="project" value="UniProtKB-SubCell"/>
</dbReference>
<evidence type="ECO:0000256" key="6">
    <source>
        <dbReference type="ARBA" id="ARBA00022683"/>
    </source>
</evidence>
<dbReference type="InterPro" id="IPR051471">
    <property type="entry name" value="Bacterial_PTS_sugar_comp"/>
</dbReference>
<sequence length="149" mass="15708">MLGIVIATHGTLSDGLKNSAEVIFGPTNNITTANLNLGDDVQALGATIKEAIHEVNQGDGVIVLVDLVSASPYNQSVLVTNSLEKPLQDSVYVIGGVNLPMLLEGINHQLIGTPVEEAAEAVIAQGKSSISDWHVSMIEDEDDDEDDAF</sequence>
<dbReference type="OrthoDB" id="9799827at2"/>
<name>A0A383TGG3_9LACT</name>
<dbReference type="GO" id="GO:0016301">
    <property type="term" value="F:kinase activity"/>
    <property type="evidence" value="ECO:0007669"/>
    <property type="project" value="UniProtKB-KW"/>
</dbReference>
<keyword evidence="7" id="KW-0418">Kinase</keyword>
<dbReference type="AlphaFoldDB" id="A0A383TGG3"/>
<keyword evidence="4" id="KW-0762">Sugar transport</keyword>
<evidence type="ECO:0000256" key="4">
    <source>
        <dbReference type="ARBA" id="ARBA00022597"/>
    </source>
</evidence>
<keyword evidence="6" id="KW-0598">Phosphotransferase system</keyword>
<organism evidence="9 10">
    <name type="scientific">Trichococcus shcherbakoviae</name>
    <dbReference type="NCBI Taxonomy" id="2094020"/>
    <lineage>
        <taxon>Bacteria</taxon>
        <taxon>Bacillati</taxon>
        <taxon>Bacillota</taxon>
        <taxon>Bacilli</taxon>
        <taxon>Lactobacillales</taxon>
        <taxon>Carnobacteriaceae</taxon>
        <taxon>Trichococcus</taxon>
    </lineage>
</organism>